<dbReference type="AlphaFoldDB" id="A0AAD4N3J9"/>
<dbReference type="PROSITE" id="PS50021">
    <property type="entry name" value="CH"/>
    <property type="match status" value="2"/>
</dbReference>
<evidence type="ECO:0000313" key="7">
    <source>
        <dbReference type="EMBL" id="KAI1715451.1"/>
    </source>
</evidence>
<feature type="repeat" description="Filamin" evidence="4">
    <location>
        <begin position="776"/>
        <end position="871"/>
    </location>
</feature>
<dbReference type="InterPro" id="IPR013783">
    <property type="entry name" value="Ig-like_fold"/>
</dbReference>
<feature type="repeat" description="Filamin" evidence="4">
    <location>
        <begin position="1168"/>
        <end position="1262"/>
    </location>
</feature>
<dbReference type="EMBL" id="JAKKPZ010000011">
    <property type="protein sequence ID" value="KAI1715451.1"/>
    <property type="molecule type" value="Genomic_DNA"/>
</dbReference>
<feature type="repeat" description="Filamin" evidence="4">
    <location>
        <begin position="986"/>
        <end position="1084"/>
    </location>
</feature>
<accession>A0AAD4N3J9</accession>
<dbReference type="CDD" id="cd21230">
    <property type="entry name" value="CH_FLN_rpt2"/>
    <property type="match status" value="1"/>
</dbReference>
<feature type="repeat" description="Filamin" evidence="4">
    <location>
        <begin position="284"/>
        <end position="368"/>
    </location>
</feature>
<dbReference type="PANTHER" id="PTHR38537:SF8">
    <property type="entry name" value="FILAMIN-A"/>
    <property type="match status" value="1"/>
</dbReference>
<dbReference type="GO" id="GO:0030036">
    <property type="term" value="P:actin cytoskeleton organization"/>
    <property type="evidence" value="ECO:0007669"/>
    <property type="project" value="InterPro"/>
</dbReference>
<feature type="repeat" description="Filamin" evidence="4">
    <location>
        <begin position="570"/>
        <end position="661"/>
    </location>
</feature>
<dbReference type="InterPro" id="IPR001589">
    <property type="entry name" value="Actinin_actin-bd_CS"/>
</dbReference>
<dbReference type="Gene3D" id="1.10.418.10">
    <property type="entry name" value="Calponin-like domain"/>
    <property type="match status" value="2"/>
</dbReference>
<name>A0AAD4N3J9_9BILA</name>
<evidence type="ECO:0000256" key="4">
    <source>
        <dbReference type="PROSITE-ProRule" id="PRU00087"/>
    </source>
</evidence>
<dbReference type="GO" id="GO:0051015">
    <property type="term" value="F:actin filament binding"/>
    <property type="evidence" value="ECO:0007669"/>
    <property type="project" value="InterPro"/>
</dbReference>
<evidence type="ECO:0000256" key="3">
    <source>
        <dbReference type="ARBA" id="ARBA00023203"/>
    </source>
</evidence>
<feature type="compositionally biased region" description="Polar residues" evidence="5">
    <location>
        <begin position="14"/>
        <end position="25"/>
    </location>
</feature>
<reference evidence="7" key="1">
    <citation type="submission" date="2022-01" db="EMBL/GenBank/DDBJ databases">
        <title>Genome Sequence Resource for Two Populations of Ditylenchus destructor, the Migratory Endoparasitic Phytonematode.</title>
        <authorList>
            <person name="Zhang H."/>
            <person name="Lin R."/>
            <person name="Xie B."/>
        </authorList>
    </citation>
    <scope>NUCLEOTIDE SEQUENCE</scope>
    <source>
        <strain evidence="7">BazhouSP</strain>
    </source>
</reference>
<feature type="domain" description="Calponin-homology (CH)" evidence="6">
    <location>
        <begin position="169"/>
        <end position="276"/>
    </location>
</feature>
<dbReference type="FunFam" id="1.10.418.10:FF:000006">
    <property type="entry name" value="Filamin-B isoform A"/>
    <property type="match status" value="1"/>
</dbReference>
<keyword evidence="3" id="KW-0009">Actin-binding</keyword>
<dbReference type="Proteomes" id="UP001201812">
    <property type="component" value="Unassembled WGS sequence"/>
</dbReference>
<protein>
    <recommendedName>
        <fullName evidence="6">Calponin-homology (CH) domain-containing protein</fullName>
    </recommendedName>
</protein>
<dbReference type="PANTHER" id="PTHR38537">
    <property type="entry name" value="JITTERBUG, ISOFORM N"/>
    <property type="match status" value="1"/>
</dbReference>
<dbReference type="PROSITE" id="PS50194">
    <property type="entry name" value="FILAMIN_REPEAT"/>
    <property type="match status" value="9"/>
</dbReference>
<dbReference type="Gene3D" id="2.60.40.10">
    <property type="entry name" value="Immunoglobulins"/>
    <property type="match status" value="9"/>
</dbReference>
<keyword evidence="2" id="KW-0677">Repeat</keyword>
<dbReference type="SUPFAM" id="SSF47576">
    <property type="entry name" value="Calponin-homology domain, CH-domain"/>
    <property type="match status" value="1"/>
</dbReference>
<dbReference type="InterPro" id="IPR017868">
    <property type="entry name" value="Filamin/ABP280_repeat-like"/>
</dbReference>
<dbReference type="InterPro" id="IPR001298">
    <property type="entry name" value="Filamin/ABP280_rpt"/>
</dbReference>
<dbReference type="Pfam" id="PF00630">
    <property type="entry name" value="Filamin"/>
    <property type="match status" value="7"/>
</dbReference>
<organism evidence="7 8">
    <name type="scientific">Ditylenchus destructor</name>
    <dbReference type="NCBI Taxonomy" id="166010"/>
    <lineage>
        <taxon>Eukaryota</taxon>
        <taxon>Metazoa</taxon>
        <taxon>Ecdysozoa</taxon>
        <taxon>Nematoda</taxon>
        <taxon>Chromadorea</taxon>
        <taxon>Rhabditida</taxon>
        <taxon>Tylenchina</taxon>
        <taxon>Tylenchomorpha</taxon>
        <taxon>Sphaerularioidea</taxon>
        <taxon>Anguinidae</taxon>
        <taxon>Anguininae</taxon>
        <taxon>Ditylenchus</taxon>
    </lineage>
</organism>
<feature type="repeat" description="Filamin" evidence="4">
    <location>
        <begin position="884"/>
        <end position="983"/>
    </location>
</feature>
<evidence type="ECO:0000259" key="6">
    <source>
        <dbReference type="PROSITE" id="PS50021"/>
    </source>
</evidence>
<dbReference type="InterPro" id="IPR036872">
    <property type="entry name" value="CH_dom_sf"/>
</dbReference>
<dbReference type="SMART" id="SM00033">
    <property type="entry name" value="CH"/>
    <property type="match status" value="2"/>
</dbReference>
<dbReference type="Pfam" id="PF00307">
    <property type="entry name" value="CH"/>
    <property type="match status" value="2"/>
</dbReference>
<proteinExistence type="inferred from homology"/>
<comment type="similarity">
    <text evidence="1">Belongs to the filamin family.</text>
</comment>
<keyword evidence="8" id="KW-1185">Reference proteome</keyword>
<dbReference type="FunFam" id="2.60.40.10:FF:000096">
    <property type="entry name" value="filamin-C isoform X2"/>
    <property type="match status" value="1"/>
</dbReference>
<evidence type="ECO:0000256" key="1">
    <source>
        <dbReference type="ARBA" id="ARBA00009238"/>
    </source>
</evidence>
<sequence length="1263" mass="137122">MDSNDFKVIRPSSRAEQQPYNSYNMDESESAAPVRELAHDPSWKKIQQNTFTRWVNQHLKTIGSSINDLETDLCDGIQLIKLAEVLSGKRLARYNKQSTMRTQKLDNVSLVLSFFQNEENIKFVNIGSTDIVDQNMRLILGLIWTLILHYSISQPTLTTGNSTATSKDSTPRQRLMAWIKSRLAEIPDDVPVTNFTSDWNDGLALGALVDACVPGACSDWRTWSPDNALQNTLKAMKAAEDNLGIAGLISPEDLINPNVDEKSVMTYLSQFPKAKAQQRGRISGVDNAPVVGQSTEFFVDVDGPTLEPQLDVVDSQGNSVPASVEHNSVFPTRYNAKFVPQQPGKHKIRVVLVEKEDPVTGAQLKLDEITVNAVPAPKLIGLDSPVDVGEKQKFRITNVGEDQQVDVLVVDPQGKEYVIDCDSERVGNARVCRYTPQISGLHSVNIFLNKRHIQDSPFPLRVNAPAALNALVWGRGICPESTCVGDELPVHIDNCPESVSVVVLTKEGLLVPVSKISGSVTSKKTKKPQRQSFSYIPRSVGPFTVEVTTEGTKPGSPVTHIGQSPYKVNVGPRNTSSIRAIGPGLETGVAGQRSAFYVDTRGNTNLLEFSIEGPSKTEINCLDNGDGTAVVEYTPTTSGRYIVNVLNDGHHIKDSPFVVMVESDEDDNSESQTSTRPQSPIQIRASGLEEWNKSYVGDPFKFTLSKPTNSTGTSHPELDVIVYDPDLRKVDGVKKYSTSAAYNFQFTPEKVGKHIVSVTAKDGIAVDGWPIPVMVRPALDLSKLRVFGPGVGTDVLQNQGTSFTVDARTVGSDDVEVTGRDPEGLPFHMDVIGTEPGLFTAHYTAAKSGDHRIKVLVEKEPAFDIEVDVKAPKKIDNITNLTTHGSVHNDRSSLNGIQLASDILQTVVGHNASLHLKVPDNKAKSSLIATIRAPDGSEENLPVQPSKDDQYRIDFLPKQSGMHAISVQRHDKHVAGSPFQVPVGLLGSADAHRAVASGSGLVTGQVDRVETFTVRADEVNAGELSVTIDGPSRANVVISNESKPDSSPGTDCRVDYSVTEPGLYEIDVKFNEAHIDGSPFRVFIKPKSSLDVSSHPSRNATPTSYNPLSATTFTNVDSYKNRVNHKDAQDQCRHTTQGPAVTLGAPLHTVNENVAPSMSGLPPSIESIYDGDARKVVAKGDGLNHFQPGVPASFTIDTANAGTNLLFVGVVTSRGPSDEVKVEHCGNGFYQVSYRIPESSKAMVFVKYGEAQITGSPFMVLPK</sequence>
<dbReference type="SMART" id="SM00557">
    <property type="entry name" value="IG_FLMN"/>
    <property type="match status" value="9"/>
</dbReference>
<feature type="repeat" description="Filamin" evidence="4">
    <location>
        <begin position="673"/>
        <end position="775"/>
    </location>
</feature>
<comment type="caution">
    <text evidence="7">The sequence shown here is derived from an EMBL/GenBank/DDBJ whole genome shotgun (WGS) entry which is preliminary data.</text>
</comment>
<feature type="repeat" description="Filamin" evidence="4">
    <location>
        <begin position="462"/>
        <end position="570"/>
    </location>
</feature>
<evidence type="ECO:0000256" key="2">
    <source>
        <dbReference type="ARBA" id="ARBA00022737"/>
    </source>
</evidence>
<feature type="compositionally biased region" description="Polar residues" evidence="5">
    <location>
        <begin position="1090"/>
        <end position="1108"/>
    </location>
</feature>
<dbReference type="PROSITE" id="PS00019">
    <property type="entry name" value="ACTININ_1"/>
    <property type="match status" value="1"/>
</dbReference>
<feature type="region of interest" description="Disordered" evidence="5">
    <location>
        <begin position="1089"/>
        <end position="1108"/>
    </location>
</feature>
<dbReference type="InterPro" id="IPR014756">
    <property type="entry name" value="Ig_E-set"/>
</dbReference>
<dbReference type="InterPro" id="IPR001715">
    <property type="entry name" value="CH_dom"/>
</dbReference>
<feature type="domain" description="Calponin-homology (CH)" evidence="6">
    <location>
        <begin position="45"/>
        <end position="151"/>
    </location>
</feature>
<evidence type="ECO:0000313" key="8">
    <source>
        <dbReference type="Proteomes" id="UP001201812"/>
    </source>
</evidence>
<feature type="region of interest" description="Disordered" evidence="5">
    <location>
        <begin position="1"/>
        <end position="32"/>
    </location>
</feature>
<dbReference type="SUPFAM" id="SSF81296">
    <property type="entry name" value="E set domains"/>
    <property type="match status" value="8"/>
</dbReference>
<feature type="repeat" description="Filamin" evidence="4">
    <location>
        <begin position="381"/>
        <end position="462"/>
    </location>
</feature>
<gene>
    <name evidence="7" type="ORF">DdX_07766</name>
</gene>
<dbReference type="InterPro" id="IPR044801">
    <property type="entry name" value="Filamin"/>
</dbReference>
<evidence type="ECO:0000256" key="5">
    <source>
        <dbReference type="SAM" id="MobiDB-lite"/>
    </source>
</evidence>